<dbReference type="Proteomes" id="UP000315082">
    <property type="component" value="Chromosome"/>
</dbReference>
<accession>A0A518JPP8</accession>
<gene>
    <name evidence="1" type="ORF">Poly24_12190</name>
</gene>
<keyword evidence="2" id="KW-1185">Reference proteome</keyword>
<evidence type="ECO:0000313" key="1">
    <source>
        <dbReference type="EMBL" id="QDV67519.1"/>
    </source>
</evidence>
<dbReference type="AlphaFoldDB" id="A0A518JPP8"/>
<evidence type="ECO:0000313" key="2">
    <source>
        <dbReference type="Proteomes" id="UP000315082"/>
    </source>
</evidence>
<reference evidence="1 2" key="1">
    <citation type="submission" date="2019-02" db="EMBL/GenBank/DDBJ databases">
        <title>Deep-cultivation of Planctomycetes and their phenomic and genomic characterization uncovers novel biology.</title>
        <authorList>
            <person name="Wiegand S."/>
            <person name="Jogler M."/>
            <person name="Boedeker C."/>
            <person name="Pinto D."/>
            <person name="Vollmers J."/>
            <person name="Rivas-Marin E."/>
            <person name="Kohn T."/>
            <person name="Peeters S.H."/>
            <person name="Heuer A."/>
            <person name="Rast P."/>
            <person name="Oberbeckmann S."/>
            <person name="Bunk B."/>
            <person name="Jeske O."/>
            <person name="Meyerdierks A."/>
            <person name="Storesund J.E."/>
            <person name="Kallscheuer N."/>
            <person name="Luecker S."/>
            <person name="Lage O.M."/>
            <person name="Pohl T."/>
            <person name="Merkel B.J."/>
            <person name="Hornburger P."/>
            <person name="Mueller R.-W."/>
            <person name="Bruemmer F."/>
            <person name="Labrenz M."/>
            <person name="Spormann A.M."/>
            <person name="Op den Camp H."/>
            <person name="Overmann J."/>
            <person name="Amann R."/>
            <person name="Jetten M.S.M."/>
            <person name="Mascher T."/>
            <person name="Medema M.H."/>
            <person name="Devos D.P."/>
            <person name="Kaster A.-K."/>
            <person name="Ovreas L."/>
            <person name="Rohde M."/>
            <person name="Galperin M.Y."/>
            <person name="Jogler C."/>
        </authorList>
    </citation>
    <scope>NUCLEOTIDE SEQUENCE [LARGE SCALE GENOMIC DNA]</scope>
    <source>
        <strain evidence="1 2">Poly24</strain>
    </source>
</reference>
<dbReference type="KEGG" id="rcf:Poly24_12190"/>
<protein>
    <submittedName>
        <fullName evidence="1">Uncharacterized protein</fullName>
    </submittedName>
</protein>
<organism evidence="1 2">
    <name type="scientific">Rosistilla carotiformis</name>
    <dbReference type="NCBI Taxonomy" id="2528017"/>
    <lineage>
        <taxon>Bacteria</taxon>
        <taxon>Pseudomonadati</taxon>
        <taxon>Planctomycetota</taxon>
        <taxon>Planctomycetia</taxon>
        <taxon>Pirellulales</taxon>
        <taxon>Pirellulaceae</taxon>
        <taxon>Rosistilla</taxon>
    </lineage>
</organism>
<name>A0A518JPP8_9BACT</name>
<proteinExistence type="predicted"/>
<sequence>MIWNIRYLCNRSSTVVLAIASVGTREKIIYGWERDKKAGNWRPTAVQTAQNRLYGAARDRMSLKTGKVCIALITDLSDHSLGSLQLGESIHEE</sequence>
<dbReference type="EMBL" id="CP036348">
    <property type="protein sequence ID" value="QDV67519.1"/>
    <property type="molecule type" value="Genomic_DNA"/>
</dbReference>